<evidence type="ECO:0000256" key="7">
    <source>
        <dbReference type="ARBA" id="ARBA00022676"/>
    </source>
</evidence>
<proteinExistence type="inferred from homology"/>
<feature type="transmembrane region" description="Helical" evidence="12">
    <location>
        <begin position="90"/>
        <end position="115"/>
    </location>
</feature>
<evidence type="ECO:0000256" key="3">
    <source>
        <dbReference type="ARBA" id="ARBA00009337"/>
    </source>
</evidence>
<evidence type="ECO:0000256" key="5">
    <source>
        <dbReference type="ARBA" id="ARBA00022475"/>
    </source>
</evidence>
<evidence type="ECO:0000256" key="1">
    <source>
        <dbReference type="ARBA" id="ARBA00004429"/>
    </source>
</evidence>
<keyword evidence="6" id="KW-0997">Cell inner membrane</keyword>
<feature type="transmembrane region" description="Helical" evidence="12">
    <location>
        <begin position="445"/>
        <end position="467"/>
    </location>
</feature>
<keyword evidence="9 12" id="KW-0812">Transmembrane</keyword>
<evidence type="ECO:0000256" key="2">
    <source>
        <dbReference type="ARBA" id="ARBA00005001"/>
    </source>
</evidence>
<dbReference type="AlphaFoldDB" id="A0A2T9JWF2"/>
<dbReference type="GO" id="GO:0005886">
    <property type="term" value="C:plasma membrane"/>
    <property type="evidence" value="ECO:0007669"/>
    <property type="project" value="UniProtKB-SubCell"/>
</dbReference>
<dbReference type="InterPro" id="IPR001173">
    <property type="entry name" value="Glyco_trans_2-like"/>
</dbReference>
<dbReference type="Gene3D" id="3.90.550.10">
    <property type="entry name" value="Spore Coat Polysaccharide Biosynthesis Protein SpsA, Chain A"/>
    <property type="match status" value="1"/>
</dbReference>
<evidence type="ECO:0000256" key="9">
    <source>
        <dbReference type="ARBA" id="ARBA00022692"/>
    </source>
</evidence>
<evidence type="ECO:0000256" key="8">
    <source>
        <dbReference type="ARBA" id="ARBA00022679"/>
    </source>
</evidence>
<evidence type="ECO:0000256" key="4">
    <source>
        <dbReference type="ARBA" id="ARBA00020585"/>
    </source>
</evidence>
<accession>A0A2T9JWF2</accession>
<dbReference type="EMBL" id="QDKP01000011">
    <property type="protein sequence ID" value="PVM88026.1"/>
    <property type="molecule type" value="Genomic_DNA"/>
</dbReference>
<dbReference type="PANTHER" id="PTHR43867:SF5">
    <property type="entry name" value="GLUCANS BIOSYNTHESIS GLUCOSYLTRANSFERASE H"/>
    <property type="match status" value="1"/>
</dbReference>
<dbReference type="RefSeq" id="WP_116564719.1">
    <property type="nucleotide sequence ID" value="NZ_QDKP01000011.1"/>
</dbReference>
<comment type="caution">
    <text evidence="14">The sequence shown here is derived from an EMBL/GenBank/DDBJ whole genome shotgun (WGS) entry which is preliminary data.</text>
</comment>
<reference evidence="14 15" key="1">
    <citation type="submission" date="2018-04" db="EMBL/GenBank/DDBJ databases">
        <title>The genome sequence of Caulobacter sp. 736.</title>
        <authorList>
            <person name="Gao J."/>
            <person name="Sun J."/>
        </authorList>
    </citation>
    <scope>NUCLEOTIDE SEQUENCE [LARGE SCALE GENOMIC DNA]</scope>
    <source>
        <strain evidence="14 15">736</strain>
    </source>
</reference>
<dbReference type="InterPro" id="IPR029044">
    <property type="entry name" value="Nucleotide-diphossugar_trans"/>
</dbReference>
<comment type="pathway">
    <text evidence="2">Glycan metabolism; osmoregulated periplasmic glucan (OPG) biosynthesis.</text>
</comment>
<gene>
    <name evidence="14" type="ORF">DDF65_03645</name>
</gene>
<feature type="domain" description="Glycosyltransferase 2-like" evidence="13">
    <location>
        <begin position="234"/>
        <end position="428"/>
    </location>
</feature>
<comment type="similarity">
    <text evidence="3">Belongs to the glycosyltransferase 2 family. OpgH subfamily.</text>
</comment>
<name>A0A2T9JWF2_9CAUL</name>
<dbReference type="GO" id="GO:0016758">
    <property type="term" value="F:hexosyltransferase activity"/>
    <property type="evidence" value="ECO:0007669"/>
    <property type="project" value="TreeGrafter"/>
</dbReference>
<dbReference type="Proteomes" id="UP000244913">
    <property type="component" value="Unassembled WGS sequence"/>
</dbReference>
<feature type="transmembrane region" description="Helical" evidence="12">
    <location>
        <begin position="543"/>
        <end position="565"/>
    </location>
</feature>
<evidence type="ECO:0000313" key="14">
    <source>
        <dbReference type="EMBL" id="PVM88026.1"/>
    </source>
</evidence>
<dbReference type="NCBIfam" id="NF003958">
    <property type="entry name" value="PRK05454.2-1"/>
    <property type="match status" value="1"/>
</dbReference>
<feature type="transmembrane region" description="Helical" evidence="12">
    <location>
        <begin position="571"/>
        <end position="588"/>
    </location>
</feature>
<dbReference type="PANTHER" id="PTHR43867">
    <property type="entry name" value="CELLULOSE SYNTHASE CATALYTIC SUBUNIT A [UDP-FORMING]"/>
    <property type="match status" value="1"/>
</dbReference>
<dbReference type="NCBIfam" id="NF003962">
    <property type="entry name" value="PRK05454.2-5"/>
    <property type="match status" value="1"/>
</dbReference>
<protein>
    <recommendedName>
        <fullName evidence="4">Glucans biosynthesis glucosyltransferase H</fullName>
    </recommendedName>
</protein>
<evidence type="ECO:0000256" key="12">
    <source>
        <dbReference type="SAM" id="Phobius"/>
    </source>
</evidence>
<evidence type="ECO:0000256" key="10">
    <source>
        <dbReference type="ARBA" id="ARBA00022989"/>
    </source>
</evidence>
<keyword evidence="10 12" id="KW-1133">Transmembrane helix</keyword>
<feature type="transmembrane region" description="Helical" evidence="12">
    <location>
        <begin position="408"/>
        <end position="433"/>
    </location>
</feature>
<dbReference type="Pfam" id="PF13632">
    <property type="entry name" value="Glyco_trans_2_3"/>
    <property type="match status" value="1"/>
</dbReference>
<keyword evidence="11 12" id="KW-0472">Membrane</keyword>
<dbReference type="InterPro" id="IPR050321">
    <property type="entry name" value="Glycosyltr_2/OpgH_subfam"/>
</dbReference>
<dbReference type="SUPFAM" id="SSF53448">
    <property type="entry name" value="Nucleotide-diphospho-sugar transferases"/>
    <property type="match status" value="1"/>
</dbReference>
<keyword evidence="15" id="KW-1185">Reference proteome</keyword>
<sequence>MDIRLADRLPPCNVPDKAPPAAWLPAESAMDMPVRELSDPDVGWRRLARSRQRRRLGLGAFTILAFAFGLTTMLDAFTAGGVTLLEWIDALLVAVLLAWTGFSCAAALGGFQLALNPDTWERRLDDPPPHLRKKVALLAPIYNEDVTAVFARIEAMRADLDRERLSSTFDIFVLSDTRDPDIAEAERLAVIAARSGPSPTRLYYRRREQNTDRKTGNLAEWVRRFGGAYECMAVLDADSLISARSLRRMAGAMETDPVLGVLQAGTTIVGRTTLFGRAEQFASWVYGPLATWALAWWSGAEANYFGHNAMIRTKAFAECCGLPHLPGKAPFGGAILSHDFVEAALMRRGGWAVRMAPSLDDVHEEAPPTLSDMLVRDRRWSQGNLQHLGILGVKGLHPVSRLHLLRGALAYALAPVWLLLVVLSAMLAAFPVLGGARAELFLVEGAAAAFAVSLGFLFAPKLLAVILTCKEGKAGGFGGIGPLLVSVAVETLHSTLTAPTILFGHARCLVDILAGRDSGWAAQRREAKGTLWREAFKRHTPEIAAGFILLACAALAGPSLGVWILPAAVGLLIAPAASVLTGSARWGLALRKRGLLLAPCELSPSRLLREAYGRAAGPQLRLREEEDEGATAMATA</sequence>
<keyword evidence="8 14" id="KW-0808">Transferase</keyword>
<keyword evidence="7" id="KW-0328">Glycosyltransferase</keyword>
<evidence type="ECO:0000256" key="11">
    <source>
        <dbReference type="ARBA" id="ARBA00023136"/>
    </source>
</evidence>
<keyword evidence="5" id="KW-1003">Cell membrane</keyword>
<comment type="subcellular location">
    <subcellularLocation>
        <location evidence="1">Cell inner membrane</location>
        <topology evidence="1">Multi-pass membrane protein</topology>
    </subcellularLocation>
</comment>
<evidence type="ECO:0000313" key="15">
    <source>
        <dbReference type="Proteomes" id="UP000244913"/>
    </source>
</evidence>
<evidence type="ECO:0000259" key="13">
    <source>
        <dbReference type="Pfam" id="PF13632"/>
    </source>
</evidence>
<organism evidence="14 15">
    <name type="scientific">Caulobacter radicis</name>
    <dbReference type="NCBI Taxonomy" id="2172650"/>
    <lineage>
        <taxon>Bacteria</taxon>
        <taxon>Pseudomonadati</taxon>
        <taxon>Pseudomonadota</taxon>
        <taxon>Alphaproteobacteria</taxon>
        <taxon>Caulobacterales</taxon>
        <taxon>Caulobacteraceae</taxon>
        <taxon>Caulobacter</taxon>
    </lineage>
</organism>
<feature type="transmembrane region" description="Helical" evidence="12">
    <location>
        <begin position="56"/>
        <end position="78"/>
    </location>
</feature>
<evidence type="ECO:0000256" key="6">
    <source>
        <dbReference type="ARBA" id="ARBA00022519"/>
    </source>
</evidence>